<protein>
    <recommendedName>
        <fullName evidence="2">Transglutaminase-like domain-containing protein</fullName>
    </recommendedName>
</protein>
<dbReference type="EMBL" id="JAEQMG010000123">
    <property type="protein sequence ID" value="MBK6089307.1"/>
    <property type="molecule type" value="Genomic_DNA"/>
</dbReference>
<dbReference type="PANTHER" id="PTHR46333">
    <property type="entry name" value="CYTOKINESIS PROTEIN 3"/>
    <property type="match status" value="1"/>
</dbReference>
<feature type="chain" id="PRO_5036943396" description="Transglutaminase-like domain-containing protein" evidence="1">
    <location>
        <begin position="27"/>
        <end position="417"/>
    </location>
</feature>
<dbReference type="Pfam" id="PF01841">
    <property type="entry name" value="Transglut_core"/>
    <property type="match status" value="1"/>
</dbReference>
<dbReference type="PROSITE" id="PS51257">
    <property type="entry name" value="PROKAR_LIPOPROTEIN"/>
    <property type="match status" value="1"/>
</dbReference>
<keyword evidence="4" id="KW-1185">Reference proteome</keyword>
<keyword evidence="1" id="KW-0732">Signal</keyword>
<evidence type="ECO:0000256" key="1">
    <source>
        <dbReference type="SAM" id="SignalP"/>
    </source>
</evidence>
<dbReference type="SMART" id="SM00460">
    <property type="entry name" value="TGc"/>
    <property type="match status" value="1"/>
</dbReference>
<dbReference type="InterPro" id="IPR002931">
    <property type="entry name" value="Transglutaminase-like"/>
</dbReference>
<dbReference type="SUPFAM" id="SSF54001">
    <property type="entry name" value="Cysteine proteinases"/>
    <property type="match status" value="1"/>
</dbReference>
<gene>
    <name evidence="3" type="ORF">JKK62_11760</name>
</gene>
<proteinExistence type="predicted"/>
<feature type="signal peptide" evidence="1">
    <location>
        <begin position="1"/>
        <end position="26"/>
    </location>
</feature>
<sequence length="417" mass="47207">MNKKIISLISIFVAALLLCGCDPLEALTNFLDDVKPDNPALTSEVAEHRKTLTGCGYEALKTEAERDAYATVDYLAQRGSSTIFMLDNDGTPSKMGDIIDLYKGDHPEVFWLDDSGGYEYTRHDTYTEIRLLYSFEGEELTEAKRLLQERVDALLEKAPKEKSKYEKELWLNDMLVQICEYDEDAAEEDKVISNEQNAYGALVDGKAVCEGYTRAFQLLCSELEIPCVSVNGTVENANSDGEGNHIWNAVQLDDDWYYVDVTWNDFQPNSDEYCLTEIEKHLYFNITTDKLLEDHKISPLYGSGEEADYYNAFIPECTAKKENFFRKSLITISSAEDSGKLQKALTAAAADDAETFAFCIDEDADYEDVVDDIINGYAYSWIRKANEKNDGDHQLSTNSKFFTYEEINAAAFVLEYK</sequence>
<dbReference type="InterPro" id="IPR052557">
    <property type="entry name" value="CAP/Cytokinesis_protein"/>
</dbReference>
<dbReference type="GO" id="GO:0005737">
    <property type="term" value="C:cytoplasm"/>
    <property type="evidence" value="ECO:0007669"/>
    <property type="project" value="TreeGrafter"/>
</dbReference>
<evidence type="ECO:0000313" key="4">
    <source>
        <dbReference type="Proteomes" id="UP000633365"/>
    </source>
</evidence>
<name>A0A934WSU0_9FIRM</name>
<reference evidence="3" key="1">
    <citation type="submission" date="2021-01" db="EMBL/GenBank/DDBJ databases">
        <title>Genome public.</title>
        <authorList>
            <person name="Liu C."/>
            <person name="Sun Q."/>
        </authorList>
    </citation>
    <scope>NUCLEOTIDE SEQUENCE</scope>
    <source>
        <strain evidence="3">M6</strain>
    </source>
</reference>
<dbReference type="Proteomes" id="UP000633365">
    <property type="component" value="Unassembled WGS sequence"/>
</dbReference>
<comment type="caution">
    <text evidence="3">The sequence shown here is derived from an EMBL/GenBank/DDBJ whole genome shotgun (WGS) entry which is preliminary data.</text>
</comment>
<evidence type="ECO:0000313" key="3">
    <source>
        <dbReference type="EMBL" id="MBK6089307.1"/>
    </source>
</evidence>
<dbReference type="InterPro" id="IPR038765">
    <property type="entry name" value="Papain-like_cys_pep_sf"/>
</dbReference>
<dbReference type="PANTHER" id="PTHR46333:SF2">
    <property type="entry name" value="CYTOKINESIS PROTEIN 3"/>
    <property type="match status" value="1"/>
</dbReference>
<evidence type="ECO:0000259" key="2">
    <source>
        <dbReference type="SMART" id="SM00460"/>
    </source>
</evidence>
<dbReference type="Gene3D" id="3.10.620.30">
    <property type="match status" value="1"/>
</dbReference>
<dbReference type="AlphaFoldDB" id="A0A934WSU0"/>
<dbReference type="RefSeq" id="WP_201428050.1">
    <property type="nucleotide sequence ID" value="NZ_JAEQMG010000123.1"/>
</dbReference>
<organism evidence="3 4">
    <name type="scientific">Ruminococcus difficilis</name>
    <dbReference type="NCBI Taxonomy" id="2763069"/>
    <lineage>
        <taxon>Bacteria</taxon>
        <taxon>Bacillati</taxon>
        <taxon>Bacillota</taxon>
        <taxon>Clostridia</taxon>
        <taxon>Eubacteriales</taxon>
        <taxon>Oscillospiraceae</taxon>
        <taxon>Ruminococcus</taxon>
    </lineage>
</organism>
<accession>A0A934WSU0</accession>
<feature type="domain" description="Transglutaminase-like" evidence="2">
    <location>
        <begin position="201"/>
        <end position="263"/>
    </location>
</feature>